<accession>A0ABD3F3X5</accession>
<dbReference type="Proteomes" id="UP001632037">
    <property type="component" value="Unassembled WGS sequence"/>
</dbReference>
<evidence type="ECO:0000313" key="3">
    <source>
        <dbReference type="Proteomes" id="UP001632037"/>
    </source>
</evidence>
<dbReference type="AlphaFoldDB" id="A0ABD3F3X5"/>
<reference evidence="2 3" key="1">
    <citation type="submission" date="2024-09" db="EMBL/GenBank/DDBJ databases">
        <title>Genome sequencing and assembly of Phytophthora oleae, isolate VK10A, causative agent of rot of olive drupes.</title>
        <authorList>
            <person name="Conti Taguali S."/>
            <person name="Riolo M."/>
            <person name="La Spada F."/>
            <person name="Cacciola S.O."/>
            <person name="Dionisio G."/>
        </authorList>
    </citation>
    <scope>NUCLEOTIDE SEQUENCE [LARGE SCALE GENOMIC DNA]</scope>
    <source>
        <strain evidence="2 3">VK10A</strain>
    </source>
</reference>
<evidence type="ECO:0000313" key="2">
    <source>
        <dbReference type="EMBL" id="KAL3661182.1"/>
    </source>
</evidence>
<sequence>MICYRAQHGDTVAPEPSTEEQPSALDDASGVIQDAGNDTTLEEPAREFAPASNSQQRIDELPNVSANSPRQAARSLTGVLGAIDVVNDNVATEIAEIQQPVDSDDLNSDVDGDMDSDNWYAETEATAARTEESESGAQPALLQDDDERADETRRVMKNWRQLEKARIAAVKARLSRDWSTTTDNWDNLTTDEMEALAHDVERLKKLRTDGWNYATHPEQTTPYPGLYAGEHGPTPEVLCMAL</sequence>
<feature type="compositionally biased region" description="Acidic residues" evidence="1">
    <location>
        <begin position="102"/>
        <end position="116"/>
    </location>
</feature>
<keyword evidence="3" id="KW-1185">Reference proteome</keyword>
<gene>
    <name evidence="2" type="ORF">V7S43_013789</name>
</gene>
<dbReference type="EMBL" id="JBIMZQ010000037">
    <property type="protein sequence ID" value="KAL3661182.1"/>
    <property type="molecule type" value="Genomic_DNA"/>
</dbReference>
<feature type="region of interest" description="Disordered" evidence="1">
    <location>
        <begin position="96"/>
        <end position="149"/>
    </location>
</feature>
<name>A0ABD3F3X5_9STRA</name>
<evidence type="ECO:0000256" key="1">
    <source>
        <dbReference type="SAM" id="MobiDB-lite"/>
    </source>
</evidence>
<protein>
    <submittedName>
        <fullName evidence="2">Uncharacterized protein</fullName>
    </submittedName>
</protein>
<feature type="region of interest" description="Disordered" evidence="1">
    <location>
        <begin position="1"/>
        <end position="69"/>
    </location>
</feature>
<organism evidence="2 3">
    <name type="scientific">Phytophthora oleae</name>
    <dbReference type="NCBI Taxonomy" id="2107226"/>
    <lineage>
        <taxon>Eukaryota</taxon>
        <taxon>Sar</taxon>
        <taxon>Stramenopiles</taxon>
        <taxon>Oomycota</taxon>
        <taxon>Peronosporomycetes</taxon>
        <taxon>Peronosporales</taxon>
        <taxon>Peronosporaceae</taxon>
        <taxon>Phytophthora</taxon>
    </lineage>
</organism>
<comment type="caution">
    <text evidence="2">The sequence shown here is derived from an EMBL/GenBank/DDBJ whole genome shotgun (WGS) entry which is preliminary data.</text>
</comment>
<proteinExistence type="predicted"/>